<protein>
    <recommendedName>
        <fullName evidence="4">DUF3302 domain-containing protein</fullName>
    </recommendedName>
</protein>
<sequence length="80" mass="9042">MQSEPSLIFSLVTGSLAMFVVIIMLIAPFKIAKKAGYGLGTTVLFYIPILNIFVYWIFAFSEWPIEKEIAQLEGENKPQQ</sequence>
<dbReference type="AlphaFoldDB" id="A0A1H2N2B7"/>
<dbReference type="OrthoDB" id="123194at2"/>
<dbReference type="RefSeq" id="WP_151098661.1">
    <property type="nucleotide sequence ID" value="NZ_LT629803.1"/>
</dbReference>
<dbReference type="EMBL" id="RRZK01000008">
    <property type="protein sequence ID" value="TDB65585.1"/>
    <property type="molecule type" value="Genomic_DNA"/>
</dbReference>
<comment type="caution">
    <text evidence="2">The sequence shown here is derived from an EMBL/GenBank/DDBJ whole genome shotgun (WGS) entry which is preliminary data.</text>
</comment>
<evidence type="ECO:0000256" key="1">
    <source>
        <dbReference type="SAM" id="Phobius"/>
    </source>
</evidence>
<evidence type="ECO:0000313" key="3">
    <source>
        <dbReference type="Proteomes" id="UP000295254"/>
    </source>
</evidence>
<keyword evidence="3" id="KW-1185">Reference proteome</keyword>
<dbReference type="Proteomes" id="UP000295254">
    <property type="component" value="Unassembled WGS sequence"/>
</dbReference>
<accession>A0A1H2N2B7</accession>
<feature type="transmembrane region" description="Helical" evidence="1">
    <location>
        <begin position="39"/>
        <end position="58"/>
    </location>
</feature>
<proteinExistence type="predicted"/>
<feature type="transmembrane region" description="Helical" evidence="1">
    <location>
        <begin position="6"/>
        <end position="27"/>
    </location>
</feature>
<evidence type="ECO:0008006" key="4">
    <source>
        <dbReference type="Google" id="ProtNLM"/>
    </source>
</evidence>
<keyword evidence="1" id="KW-0812">Transmembrane</keyword>
<name>A0A1H2N2B7_PSEVA</name>
<organism evidence="2 3">
    <name type="scientific">Pseudomonas vancouverensis</name>
    <dbReference type="NCBI Taxonomy" id="95300"/>
    <lineage>
        <taxon>Bacteria</taxon>
        <taxon>Pseudomonadati</taxon>
        <taxon>Pseudomonadota</taxon>
        <taxon>Gammaproteobacteria</taxon>
        <taxon>Pseudomonadales</taxon>
        <taxon>Pseudomonadaceae</taxon>
        <taxon>Pseudomonas</taxon>
    </lineage>
</organism>
<evidence type="ECO:0000313" key="2">
    <source>
        <dbReference type="EMBL" id="TDB65585.1"/>
    </source>
</evidence>
<keyword evidence="1" id="KW-0472">Membrane</keyword>
<keyword evidence="1" id="KW-1133">Transmembrane helix</keyword>
<gene>
    <name evidence="2" type="ORF">EIY72_08720</name>
</gene>
<reference evidence="3" key="1">
    <citation type="journal article" date="2019" name="bioRxiv">
        <title>Bacterially produced spermidine induces plant systemic susceptibility to pathogens.</title>
        <authorList>
            <person name="Melnyk R.A."/>
            <person name="Beskrovnaya P.A."/>
            <person name="Liu Z."/>
            <person name="Song Y."/>
            <person name="Haney C.H."/>
        </authorList>
    </citation>
    <scope>NUCLEOTIDE SEQUENCE [LARGE SCALE GENOMIC DNA]</scope>
    <source>
        <strain evidence="3">Dha-51</strain>
    </source>
</reference>